<comment type="caution">
    <text evidence="2">The sequence shown here is derived from an EMBL/GenBank/DDBJ whole genome shotgun (WGS) entry which is preliminary data.</text>
</comment>
<dbReference type="Gene3D" id="3.90.226.10">
    <property type="entry name" value="2-enoyl-CoA Hydratase, Chain A, domain 1"/>
    <property type="match status" value="1"/>
</dbReference>
<dbReference type="EMBL" id="LMCB01000017">
    <property type="protein sequence ID" value="KZL18983.1"/>
    <property type="molecule type" value="Genomic_DNA"/>
</dbReference>
<reference evidence="2 3" key="1">
    <citation type="journal article" date="2016" name="Front. Microbiol.">
        <title>Comparative Genomic Analysis Reveals a Diverse Repertoire of Genes Involved in Prokaryote-Eukaryote Interactions within the Pseudovibrio Genus.</title>
        <authorList>
            <person name="Romano S."/>
            <person name="Fernandez-Guerra A."/>
            <person name="Reen F.J."/>
            <person name="Glockner F.O."/>
            <person name="Crowley S.P."/>
            <person name="O'Sullivan O."/>
            <person name="Cotter P.D."/>
            <person name="Adams C."/>
            <person name="Dobson A.D."/>
            <person name="O'Gara F."/>
        </authorList>
    </citation>
    <scope>NUCLEOTIDE SEQUENCE [LARGE SCALE GENOMIC DNA]</scope>
    <source>
        <strain evidence="2 3">Ad2</strain>
    </source>
</reference>
<protein>
    <submittedName>
        <fullName evidence="2">1,2-epoxyphenylacetyl-CoA isomerase</fullName>
        <ecNumber evidence="2">5.3.3.18</ecNumber>
    </submittedName>
</protein>
<evidence type="ECO:0000313" key="2">
    <source>
        <dbReference type="EMBL" id="KZL18983.1"/>
    </source>
</evidence>
<dbReference type="EC" id="5.3.3.18" evidence="2"/>
<sequence length="271" mass="28705">MSDTSVISEQSILVDVKDTYHVITLNRPDKLNSFNDEMHRALYAALEAADADESCRAILLTANGKGFCAGQDLGDRVKPSADAPPPDLTQTIGAYYNPLIRKLSSLTIPVVCAVNGVAAGAGANIAMACDIVVASEKAKFIQAFAKIGLVPDSGGTYFLPRLVGSARARGLALLGTPISAAQAQKWGMIWKTASAETFLEEATTMTQELSVGPTVGLGLIKQALIASEDNSLDEQLDLECDYQGQAGRTPDYLEGVTAFMEKRAPKYSGKA</sequence>
<dbReference type="GO" id="GO:0010124">
    <property type="term" value="P:phenylacetate catabolic process"/>
    <property type="evidence" value="ECO:0007669"/>
    <property type="project" value="InterPro"/>
</dbReference>
<dbReference type="InterPro" id="IPR011968">
    <property type="entry name" value="PaaB1"/>
</dbReference>
<dbReference type="AlphaFoldDB" id="A0A165YMF0"/>
<dbReference type="InterPro" id="IPR029045">
    <property type="entry name" value="ClpP/crotonase-like_dom_sf"/>
</dbReference>
<dbReference type="PATRIC" id="fig|989403.3.peg.2663"/>
<dbReference type="GO" id="GO:0016853">
    <property type="term" value="F:isomerase activity"/>
    <property type="evidence" value="ECO:0007669"/>
    <property type="project" value="UniProtKB-KW"/>
</dbReference>
<dbReference type="CDD" id="cd06558">
    <property type="entry name" value="crotonase-like"/>
    <property type="match status" value="1"/>
</dbReference>
<dbReference type="InterPro" id="IPR014748">
    <property type="entry name" value="Enoyl-CoA_hydra_C"/>
</dbReference>
<evidence type="ECO:0000256" key="1">
    <source>
        <dbReference type="ARBA" id="ARBA00005254"/>
    </source>
</evidence>
<dbReference type="SUPFAM" id="SSF52096">
    <property type="entry name" value="ClpP/crotonase"/>
    <property type="match status" value="1"/>
</dbReference>
<dbReference type="Pfam" id="PF00378">
    <property type="entry name" value="ECH_1"/>
    <property type="match status" value="1"/>
</dbReference>
<dbReference type="Gene3D" id="1.10.12.10">
    <property type="entry name" value="Lyase 2-enoyl-coa Hydratase, Chain A, domain 2"/>
    <property type="match status" value="1"/>
</dbReference>
<comment type="similarity">
    <text evidence="1">Belongs to the enoyl-CoA hydratase/isomerase family.</text>
</comment>
<organism evidence="2 3">
    <name type="scientific">Pseudovibrio axinellae</name>
    <dbReference type="NCBI Taxonomy" id="989403"/>
    <lineage>
        <taxon>Bacteria</taxon>
        <taxon>Pseudomonadati</taxon>
        <taxon>Pseudomonadota</taxon>
        <taxon>Alphaproteobacteria</taxon>
        <taxon>Hyphomicrobiales</taxon>
        <taxon>Stappiaceae</taxon>
        <taxon>Pseudovibrio</taxon>
    </lineage>
</organism>
<dbReference type="RefSeq" id="WP_203416159.1">
    <property type="nucleotide sequence ID" value="NZ_FOFM01000001.1"/>
</dbReference>
<dbReference type="PANTHER" id="PTHR43459:SF1">
    <property type="entry name" value="EG:BACN32G11.4 PROTEIN"/>
    <property type="match status" value="1"/>
</dbReference>
<gene>
    <name evidence="2" type="primary">paaG_1</name>
    <name evidence="2" type="ORF">PsAD2_02501</name>
</gene>
<proteinExistence type="inferred from homology"/>
<dbReference type="Proteomes" id="UP000076577">
    <property type="component" value="Unassembled WGS sequence"/>
</dbReference>
<dbReference type="PANTHER" id="PTHR43459">
    <property type="entry name" value="ENOYL-COA HYDRATASE"/>
    <property type="match status" value="1"/>
</dbReference>
<keyword evidence="3" id="KW-1185">Reference proteome</keyword>
<dbReference type="NCBIfam" id="TIGR02280">
    <property type="entry name" value="PaaB1"/>
    <property type="match status" value="1"/>
</dbReference>
<dbReference type="STRING" id="989403.SAMN05421798_101540"/>
<accession>A0A165YMF0</accession>
<dbReference type="InterPro" id="IPR001753">
    <property type="entry name" value="Enoyl-CoA_hydra/iso"/>
</dbReference>
<keyword evidence="2" id="KW-0413">Isomerase</keyword>
<name>A0A165YMF0_9HYPH</name>
<evidence type="ECO:0000313" key="3">
    <source>
        <dbReference type="Proteomes" id="UP000076577"/>
    </source>
</evidence>